<dbReference type="FunFam" id="3.60.20.40:FF:000001">
    <property type="entry name" value="Gamma-glutamyltranspeptidase 1"/>
    <property type="match status" value="1"/>
</dbReference>
<evidence type="ECO:0000256" key="1">
    <source>
        <dbReference type="ARBA" id="ARBA00084097"/>
    </source>
</evidence>
<keyword evidence="4" id="KW-0472">Membrane</keyword>
<dbReference type="GO" id="GO:0005886">
    <property type="term" value="C:plasma membrane"/>
    <property type="evidence" value="ECO:0007669"/>
    <property type="project" value="TreeGrafter"/>
</dbReference>
<dbReference type="GO" id="GO:0036374">
    <property type="term" value="F:glutathione hydrolase activity"/>
    <property type="evidence" value="ECO:0007669"/>
    <property type="project" value="InterPro"/>
</dbReference>
<dbReference type="InterPro" id="IPR043138">
    <property type="entry name" value="GGT_lsub"/>
</dbReference>
<feature type="active site" description="Nucleophile" evidence="2">
    <location>
        <position position="457"/>
    </location>
</feature>
<dbReference type="Proteomes" id="UP000301870">
    <property type="component" value="Chromosome 6"/>
</dbReference>
<dbReference type="NCBIfam" id="TIGR00066">
    <property type="entry name" value="g_glut_trans"/>
    <property type="match status" value="1"/>
</dbReference>
<dbReference type="InterPro" id="IPR029055">
    <property type="entry name" value="Ntn_hydrolases_N"/>
</dbReference>
<feature type="binding site" evidence="3">
    <location>
        <begin position="475"/>
        <end position="477"/>
    </location>
    <ligand>
        <name>L-glutamate</name>
        <dbReference type="ChEBI" id="CHEBI:29985"/>
    </ligand>
</feature>
<dbReference type="OrthoDB" id="1081007at2759"/>
<dbReference type="Pfam" id="PF01019">
    <property type="entry name" value="G_glu_transpept"/>
    <property type="match status" value="1"/>
</dbReference>
<keyword evidence="1" id="KW-1199">Hemostasis impairing toxin</keyword>
<dbReference type="Gene3D" id="1.10.246.130">
    <property type="match status" value="1"/>
</dbReference>
<accession>A0A9J7J517</accession>
<proteinExistence type="predicted"/>
<dbReference type="FunFam" id="1.10.246.130:FF:000002">
    <property type="entry name" value="glutathione hydrolase 1 proenzyme"/>
    <property type="match status" value="1"/>
</dbReference>
<dbReference type="GeneID" id="111365050"/>
<gene>
    <name evidence="6" type="primary">LOC111365050</name>
</gene>
<dbReference type="InterPro" id="IPR043137">
    <property type="entry name" value="GGT_ssub_C"/>
</dbReference>
<dbReference type="RefSeq" id="XP_022837986.1">
    <property type="nucleotide sequence ID" value="XM_022982218.1"/>
</dbReference>
<evidence type="ECO:0000256" key="3">
    <source>
        <dbReference type="PIRSR" id="PIRSR600101-2"/>
    </source>
</evidence>
<feature type="binding site" evidence="3">
    <location>
        <position position="499"/>
    </location>
    <ligand>
        <name>L-glutamate</name>
        <dbReference type="ChEBI" id="CHEBI:29985"/>
    </ligand>
</feature>
<keyword evidence="4" id="KW-1133">Transmembrane helix</keyword>
<dbReference type="PANTHER" id="PTHR11686:SF9">
    <property type="entry name" value="RE13973P"/>
    <property type="match status" value="1"/>
</dbReference>
<evidence type="ECO:0000313" key="6">
    <source>
        <dbReference type="RefSeq" id="XP_022837986.1"/>
    </source>
</evidence>
<feature type="binding site" evidence="3">
    <location>
        <position position="550"/>
    </location>
    <ligand>
        <name>L-glutamate</name>
        <dbReference type="ChEBI" id="CHEBI:29985"/>
    </ligand>
</feature>
<dbReference type="InterPro" id="IPR000101">
    <property type="entry name" value="GGT_peptidase"/>
</dbReference>
<dbReference type="PANTHER" id="PTHR11686">
    <property type="entry name" value="GAMMA GLUTAMYL TRANSPEPTIDASE"/>
    <property type="match status" value="1"/>
</dbReference>
<organism evidence="5 6">
    <name type="scientific">Spodoptera litura</name>
    <name type="common">Asian cotton leafworm</name>
    <dbReference type="NCBI Taxonomy" id="69820"/>
    <lineage>
        <taxon>Eukaryota</taxon>
        <taxon>Metazoa</taxon>
        <taxon>Ecdysozoa</taxon>
        <taxon>Arthropoda</taxon>
        <taxon>Hexapoda</taxon>
        <taxon>Insecta</taxon>
        <taxon>Pterygota</taxon>
        <taxon>Neoptera</taxon>
        <taxon>Endopterygota</taxon>
        <taxon>Lepidoptera</taxon>
        <taxon>Glossata</taxon>
        <taxon>Ditrysia</taxon>
        <taxon>Noctuoidea</taxon>
        <taxon>Noctuidae</taxon>
        <taxon>Amphipyrinae</taxon>
        <taxon>Spodoptera</taxon>
    </lineage>
</organism>
<keyword evidence="1" id="KW-1202">Platelet aggregation activating toxin</keyword>
<dbReference type="Gene3D" id="3.60.20.40">
    <property type="match status" value="1"/>
</dbReference>
<feature type="binding site" evidence="3">
    <location>
        <begin position="527"/>
        <end position="528"/>
    </location>
    <ligand>
        <name>L-glutamate</name>
        <dbReference type="ChEBI" id="CHEBI:29985"/>
    </ligand>
</feature>
<name>A0A9J7J517_SPOLT</name>
<feature type="binding site" evidence="3">
    <location>
        <position position="179"/>
    </location>
    <ligand>
        <name>L-glutamate</name>
        <dbReference type="ChEBI" id="CHEBI:29985"/>
    </ligand>
</feature>
<dbReference type="KEGG" id="sliu:111365050"/>
<protein>
    <submittedName>
        <fullName evidence="6">Glutathione hydrolase 1 proenzyme-like isoform X1</fullName>
    </submittedName>
</protein>
<dbReference type="SUPFAM" id="SSF56235">
    <property type="entry name" value="N-terminal nucleophile aminohydrolases (Ntn hydrolases)"/>
    <property type="match status" value="1"/>
</dbReference>
<evidence type="ECO:0000256" key="4">
    <source>
        <dbReference type="SAM" id="Phobius"/>
    </source>
</evidence>
<dbReference type="GO" id="GO:0006751">
    <property type="term" value="P:glutathione catabolic process"/>
    <property type="evidence" value="ECO:0007669"/>
    <property type="project" value="InterPro"/>
</dbReference>
<sequence length="646" mass="70429">MKHPLRSGLHRRNFISSHGDDSPIDTIRLVSPINRFAIFQGNFSHDDDDYPEKPYKLKTKIVLAALAVLVFISALSGYLIGSADYASRRAAEPPDPVAPLKPSASRLHVFQKAAVCTDAPQCSQIGREILIKNGSAVDAAVAAMFCNGLLNHQSMGLGGGFFMTVYLKDEERAYTVNAREMAPGAATVDMFNGSWDKAAKGPLSIGVPGELRGMWAAHKRWGKLSWENLVAPSLDLCRNGFAMSKVMYDGLESAPYIKNDPHLRKMYFNTAKGQFHKPGTIIKPSEALCNTYQRIAENGGDDLYNGTLAADLLDDLERVGSIITADDLRQYEAKISEPIAVPLSNGDTFYSPPPPSSGAILVNILNILSGYNFTAASINTTEDKILTYHRIIEAFKYAYATRTKLGDSDFLDLSELIRNVTTPEYGTEIRLRINDTSTSNDTATYGAETYNQPDAGTAHISIIAGNGDAVSVTSSINFYYGAGFSTLKTGIVMNNVMDDFSSPGITNYFGLKPSPANFIAPHKRPMSSMSPSIIVDRNGNAKLVIGASGGTKITTAVALVTIRKLWFDQSIKEAVDEARIHHQITPMHVEYEFGVTEDIVQGLRAKGHGMVRYRSRGSIICALYRNRTAIYANADFRKGGDVAGMD</sequence>
<keyword evidence="4" id="KW-0812">Transmembrane</keyword>
<reference evidence="6" key="1">
    <citation type="submission" date="2025-08" db="UniProtKB">
        <authorList>
            <consortium name="RefSeq"/>
        </authorList>
    </citation>
    <scope>IDENTIFICATION</scope>
    <source>
        <strain evidence="6">Ishihara</strain>
        <tissue evidence="6">Whole body</tissue>
    </source>
</reference>
<evidence type="ECO:0000313" key="5">
    <source>
        <dbReference type="Proteomes" id="UP000301870"/>
    </source>
</evidence>
<dbReference type="AlphaFoldDB" id="A0A9J7J517"/>
<feature type="transmembrane region" description="Helical" evidence="4">
    <location>
        <begin position="61"/>
        <end position="80"/>
    </location>
</feature>
<evidence type="ECO:0000256" key="2">
    <source>
        <dbReference type="PIRSR" id="PIRSR600101-1"/>
    </source>
</evidence>
<dbReference type="PRINTS" id="PR01210">
    <property type="entry name" value="GGTRANSPTASE"/>
</dbReference>
<keyword evidence="5" id="KW-1185">Reference proteome</keyword>
<keyword evidence="1" id="KW-0800">Toxin</keyword>